<proteinExistence type="inferred from homology"/>
<evidence type="ECO:0000256" key="2">
    <source>
        <dbReference type="ARBA" id="ARBA00008226"/>
    </source>
</evidence>
<comment type="subcellular location">
    <subcellularLocation>
        <location evidence="1 10">Cytoplasm</location>
    </subcellularLocation>
</comment>
<dbReference type="HAMAP" id="MF_00255">
    <property type="entry name" value="Gly_tRNA_synth_beta"/>
    <property type="match status" value="1"/>
</dbReference>
<dbReference type="Pfam" id="PF05746">
    <property type="entry name" value="DALR_1"/>
    <property type="match status" value="1"/>
</dbReference>
<dbReference type="EC" id="6.1.1.14" evidence="10"/>
<comment type="subunit">
    <text evidence="10">Tetramer of two alpha and two beta subunits.</text>
</comment>
<dbReference type="InterPro" id="IPR006194">
    <property type="entry name" value="Gly-tRNA-synth_heterodimer"/>
</dbReference>
<evidence type="ECO:0000256" key="10">
    <source>
        <dbReference type="HAMAP-Rule" id="MF_00255"/>
    </source>
</evidence>
<comment type="catalytic activity">
    <reaction evidence="9 10">
        <text>tRNA(Gly) + glycine + ATP = glycyl-tRNA(Gly) + AMP + diphosphate</text>
        <dbReference type="Rhea" id="RHEA:16013"/>
        <dbReference type="Rhea" id="RHEA-COMP:9664"/>
        <dbReference type="Rhea" id="RHEA-COMP:9683"/>
        <dbReference type="ChEBI" id="CHEBI:30616"/>
        <dbReference type="ChEBI" id="CHEBI:33019"/>
        <dbReference type="ChEBI" id="CHEBI:57305"/>
        <dbReference type="ChEBI" id="CHEBI:78442"/>
        <dbReference type="ChEBI" id="CHEBI:78522"/>
        <dbReference type="ChEBI" id="CHEBI:456215"/>
        <dbReference type="EC" id="6.1.1.14"/>
    </reaction>
</comment>
<comment type="similarity">
    <text evidence="2 10">Belongs to the class-II aminoacyl-tRNA synthetase family.</text>
</comment>
<dbReference type="InterPro" id="IPR008909">
    <property type="entry name" value="DALR_anticod-bd"/>
</dbReference>
<keyword evidence="3 10" id="KW-0963">Cytoplasm</keyword>
<feature type="domain" description="DALR anticodon binding" evidence="11">
    <location>
        <begin position="586"/>
        <end position="678"/>
    </location>
</feature>
<dbReference type="PRINTS" id="PR01045">
    <property type="entry name" value="TRNASYNTHGB"/>
</dbReference>
<keyword evidence="13" id="KW-1185">Reference proteome</keyword>
<organism evidence="12 13">
    <name type="scientific">Thermobacillus xylanilyticus</name>
    <dbReference type="NCBI Taxonomy" id="76633"/>
    <lineage>
        <taxon>Bacteria</taxon>
        <taxon>Bacillati</taxon>
        <taxon>Bacillota</taxon>
        <taxon>Bacilli</taxon>
        <taxon>Bacillales</taxon>
        <taxon>Paenibacillaceae</taxon>
        <taxon>Thermobacillus</taxon>
    </lineage>
</organism>
<evidence type="ECO:0000256" key="4">
    <source>
        <dbReference type="ARBA" id="ARBA00022598"/>
    </source>
</evidence>
<dbReference type="PANTHER" id="PTHR30075">
    <property type="entry name" value="GLYCYL-TRNA SYNTHETASE"/>
    <property type="match status" value="1"/>
</dbReference>
<dbReference type="NCBIfam" id="TIGR00211">
    <property type="entry name" value="glyS"/>
    <property type="match status" value="1"/>
</dbReference>
<name>A0ABM8V2N9_THEXY</name>
<sequence>MAEDLLLEIGMEEVPARFVRGAMDQLKAKTADWLDASRIAYEGIEAYATPRRIAVLVRGVAGKQADIREEVRGPSRKIALDENGGWSKAALGFARSQGVQPEQLFFKENGGVEYVYALKSGEGAPTIELLPEGLAGIITSMTFPKSMRWGSYDLRFVRPIRWIVALYGDAVVPLEIAGVKSGNVTRGHRFLGAETAIARPGEYAAKLREQHVIADVKEREAEILRQIEALKAERGWNIAVKDDLLEEVLFLVEYPTVLFGTFDPAFLNIPQEVLITSMREHQRYFPVLDREGKLLPYFVTVRNGDSTSIELVQRGNEKVLRARLSDAKFFYEEDQKLTINEALAKLETIVWHEELGTLGEKVRRIRRTADAVASRVTEDEAARADISRAADICKFDLVTSMVYEFPELQGIMGEDYARKLGEREAVCRAVNEHYRPRHAGDEPAEGLVGAVVGIADKIDTIVGCFSIGIVPTGSQDPYALRRQAAGIVQTMIAHRLGLKLGELFGIALDVYEERGLKRGREDILRDLYEFFGLRVRNALSEAGIRYDVADAVMASGFDDPLLAVKRAEAVAEAVRQGESFKAAVDAFNRVCNLAAKAEQTKIDPSLFEDDAERKLHEARGSVSGRAEEALSSGDAAGALAVLTELKDPINAYFDRVMVMTDNPAVRANRLASLAAVAADIRRVADFSKIVWS</sequence>
<evidence type="ECO:0000256" key="1">
    <source>
        <dbReference type="ARBA" id="ARBA00004496"/>
    </source>
</evidence>
<dbReference type="InterPro" id="IPR015944">
    <property type="entry name" value="Gly-tRNA-synth_bsu"/>
</dbReference>
<keyword evidence="4 10" id="KW-0436">Ligase</keyword>
<dbReference type="SUPFAM" id="SSF109604">
    <property type="entry name" value="HD-domain/PDEase-like"/>
    <property type="match status" value="1"/>
</dbReference>
<comment type="caution">
    <text evidence="12">The sequence shown here is derived from an EMBL/GenBank/DDBJ whole genome shotgun (WGS) entry which is preliminary data.</text>
</comment>
<evidence type="ECO:0000256" key="3">
    <source>
        <dbReference type="ARBA" id="ARBA00022490"/>
    </source>
</evidence>
<dbReference type="PROSITE" id="PS50861">
    <property type="entry name" value="AA_TRNA_LIGASE_II_GLYAB"/>
    <property type="match status" value="1"/>
</dbReference>
<keyword evidence="7 10" id="KW-0648">Protein biosynthesis</keyword>
<evidence type="ECO:0000256" key="5">
    <source>
        <dbReference type="ARBA" id="ARBA00022741"/>
    </source>
</evidence>
<evidence type="ECO:0000256" key="6">
    <source>
        <dbReference type="ARBA" id="ARBA00022840"/>
    </source>
</evidence>
<reference evidence="12 13" key="1">
    <citation type="submission" date="2021-04" db="EMBL/GenBank/DDBJ databases">
        <authorList>
            <person name="Rakotoarivonina H."/>
        </authorList>
    </citation>
    <scope>NUCLEOTIDE SEQUENCE [LARGE SCALE GENOMIC DNA]</scope>
    <source>
        <strain evidence="12 13">XE</strain>
    </source>
</reference>
<dbReference type="Proteomes" id="UP000681526">
    <property type="component" value="Unassembled WGS sequence"/>
</dbReference>
<dbReference type="Pfam" id="PF02092">
    <property type="entry name" value="tRNA_synt_2f"/>
    <property type="match status" value="1"/>
</dbReference>
<keyword evidence="6 10" id="KW-0067">ATP-binding</keyword>
<accession>A0ABM8V2N9</accession>
<evidence type="ECO:0000256" key="7">
    <source>
        <dbReference type="ARBA" id="ARBA00022917"/>
    </source>
</evidence>
<dbReference type="EMBL" id="CAJRAY010000032">
    <property type="protein sequence ID" value="CAG5083549.1"/>
    <property type="molecule type" value="Genomic_DNA"/>
</dbReference>
<evidence type="ECO:0000256" key="9">
    <source>
        <dbReference type="ARBA" id="ARBA00047937"/>
    </source>
</evidence>
<dbReference type="GO" id="GO:0004820">
    <property type="term" value="F:glycine-tRNA ligase activity"/>
    <property type="evidence" value="ECO:0007669"/>
    <property type="project" value="UniProtKB-EC"/>
</dbReference>
<protein>
    <recommendedName>
        <fullName evidence="10">Glycine--tRNA ligase beta subunit</fullName>
        <ecNumber evidence="10">6.1.1.14</ecNumber>
    </recommendedName>
    <alternativeName>
        <fullName evidence="10">Glycyl-tRNA synthetase beta subunit</fullName>
        <shortName evidence="10">GlyRS</shortName>
    </alternativeName>
</protein>
<evidence type="ECO:0000313" key="12">
    <source>
        <dbReference type="EMBL" id="CAG5083549.1"/>
    </source>
</evidence>
<evidence type="ECO:0000259" key="11">
    <source>
        <dbReference type="Pfam" id="PF05746"/>
    </source>
</evidence>
<dbReference type="RefSeq" id="WP_213483997.1">
    <property type="nucleotide sequence ID" value="NZ_CAJRAY010000032.1"/>
</dbReference>
<dbReference type="PANTHER" id="PTHR30075:SF2">
    <property type="entry name" value="GLYCINE--TRNA LIGASE, CHLOROPLASTIC_MITOCHONDRIAL 2"/>
    <property type="match status" value="1"/>
</dbReference>
<keyword evidence="8 10" id="KW-0030">Aminoacyl-tRNA synthetase</keyword>
<evidence type="ECO:0000256" key="8">
    <source>
        <dbReference type="ARBA" id="ARBA00023146"/>
    </source>
</evidence>
<evidence type="ECO:0000313" key="13">
    <source>
        <dbReference type="Proteomes" id="UP000681526"/>
    </source>
</evidence>
<keyword evidence="5 10" id="KW-0547">Nucleotide-binding</keyword>
<gene>
    <name evidence="12" type="primary">txxe 1393-glyS</name>
    <name evidence="10" type="synonym">glyS</name>
    <name evidence="12" type="ORF">TXXE_06965</name>
</gene>